<name>A4VQD7_STUS1</name>
<dbReference type="InterPro" id="IPR013656">
    <property type="entry name" value="PAS_4"/>
</dbReference>
<dbReference type="InterPro" id="IPR022641">
    <property type="entry name" value="CheR_N"/>
</dbReference>
<dbReference type="CDD" id="cd16434">
    <property type="entry name" value="CheB-CheR_fusion"/>
    <property type="match status" value="1"/>
</dbReference>
<evidence type="ECO:0000313" key="17">
    <source>
        <dbReference type="EMBL" id="ABP81188.1"/>
    </source>
</evidence>
<evidence type="ECO:0000256" key="1">
    <source>
        <dbReference type="ARBA" id="ARBA00000085"/>
    </source>
</evidence>
<dbReference type="Gene3D" id="3.40.50.150">
    <property type="entry name" value="Vaccinia Virus protein VP39"/>
    <property type="match status" value="1"/>
</dbReference>
<dbReference type="GO" id="GO:0008757">
    <property type="term" value="F:S-adenosylmethionine-dependent methyltransferase activity"/>
    <property type="evidence" value="ECO:0007669"/>
    <property type="project" value="InterPro"/>
</dbReference>
<dbReference type="SUPFAM" id="SSF52738">
    <property type="entry name" value="Methylesterase CheB, C-terminal domain"/>
    <property type="match status" value="1"/>
</dbReference>
<dbReference type="SUPFAM" id="SSF47384">
    <property type="entry name" value="Homodimeric domain of signal transducing histidine kinase"/>
    <property type="match status" value="1"/>
</dbReference>
<comment type="catalytic activity">
    <reaction evidence="1">
        <text>ATP + protein L-histidine = ADP + protein N-phospho-L-histidine.</text>
        <dbReference type="EC" id="2.7.13.3"/>
    </reaction>
</comment>
<accession>A4VQD7</accession>
<dbReference type="SMART" id="SM00387">
    <property type="entry name" value="HATPase_c"/>
    <property type="match status" value="1"/>
</dbReference>
<dbReference type="GO" id="GO:0005737">
    <property type="term" value="C:cytoplasm"/>
    <property type="evidence" value="ECO:0007669"/>
    <property type="project" value="InterPro"/>
</dbReference>
<organism evidence="17 18">
    <name type="scientific">Stutzerimonas stutzeri (strain A1501)</name>
    <name type="common">Pseudomonas stutzeri</name>
    <dbReference type="NCBI Taxonomy" id="379731"/>
    <lineage>
        <taxon>Bacteria</taxon>
        <taxon>Pseudomonadati</taxon>
        <taxon>Pseudomonadota</taxon>
        <taxon>Gammaproteobacteria</taxon>
        <taxon>Pseudomonadales</taxon>
        <taxon>Pseudomonadaceae</taxon>
        <taxon>Stutzerimonas</taxon>
    </lineage>
</organism>
<keyword evidence="7" id="KW-0378">Hydrolase</keyword>
<dbReference type="GO" id="GO:0005886">
    <property type="term" value="C:plasma membrane"/>
    <property type="evidence" value="ECO:0007669"/>
    <property type="project" value="UniProtKB-ARBA"/>
</dbReference>
<dbReference type="SUPFAM" id="SSF47757">
    <property type="entry name" value="Chemotaxis receptor methyltransferase CheR, N-terminal domain"/>
    <property type="match status" value="1"/>
</dbReference>
<dbReference type="SMART" id="SM00138">
    <property type="entry name" value="MeTrc"/>
    <property type="match status" value="1"/>
</dbReference>
<dbReference type="InterPro" id="IPR013767">
    <property type="entry name" value="PAS_fold"/>
</dbReference>
<dbReference type="InterPro" id="IPR003661">
    <property type="entry name" value="HisK_dim/P_dom"/>
</dbReference>
<feature type="domain" description="CheB-type methylesterase" evidence="15">
    <location>
        <begin position="59"/>
        <end position="240"/>
    </location>
</feature>
<evidence type="ECO:0000256" key="10">
    <source>
        <dbReference type="SAM" id="MobiDB-lite"/>
    </source>
</evidence>
<dbReference type="KEGG" id="psa:PST_3560"/>
<keyword evidence="4 8" id="KW-0597">Phosphoprotein</keyword>
<dbReference type="GO" id="GO:0000156">
    <property type="term" value="F:phosphorelay response regulator activity"/>
    <property type="evidence" value="ECO:0007669"/>
    <property type="project" value="InterPro"/>
</dbReference>
<dbReference type="eggNOG" id="COG1352">
    <property type="taxonomic scope" value="Bacteria"/>
</dbReference>
<dbReference type="CDD" id="cd00082">
    <property type="entry name" value="HisKA"/>
    <property type="match status" value="1"/>
</dbReference>
<dbReference type="CDD" id="cd17580">
    <property type="entry name" value="REC_2_DhkD-like"/>
    <property type="match status" value="1"/>
</dbReference>
<evidence type="ECO:0000259" key="15">
    <source>
        <dbReference type="PROSITE" id="PS50122"/>
    </source>
</evidence>
<gene>
    <name evidence="17" type="ordered locus">PST_3560</name>
</gene>
<dbReference type="SMART" id="SM00448">
    <property type="entry name" value="REC"/>
    <property type="match status" value="1"/>
</dbReference>
<evidence type="ECO:0000256" key="3">
    <source>
        <dbReference type="ARBA" id="ARBA00022500"/>
    </source>
</evidence>
<dbReference type="InterPro" id="IPR000673">
    <property type="entry name" value="Sig_transdc_resp-reg_Me-estase"/>
</dbReference>
<dbReference type="HOGENOM" id="CLU_000892_2_2_6"/>
<feature type="active site" evidence="7">
    <location>
        <position position="95"/>
    </location>
</feature>
<dbReference type="Pfam" id="PF00989">
    <property type="entry name" value="PAS"/>
    <property type="match status" value="1"/>
</dbReference>
<dbReference type="Pfam" id="PF01339">
    <property type="entry name" value="CheB_methylest"/>
    <property type="match status" value="1"/>
</dbReference>
<evidence type="ECO:0000259" key="13">
    <source>
        <dbReference type="PROSITE" id="PS50112"/>
    </source>
</evidence>
<evidence type="ECO:0000259" key="12">
    <source>
        <dbReference type="PROSITE" id="PS50110"/>
    </source>
</evidence>
<sequence length="1426" mass="159703">MRKAVSSVRQHCSAAMDSLLRSAVCPLMPGSPNAPEDSMSTSPEPSVPKNSNLTRSTLQFPVVGIGASAGGLKALITLFESMPADCGMAFVVIMHLSPKHESKADQILQKATRMPVLQVTQPTPIERNHIYVIPPALDLSMNDGYLRLTEPQRERGVQVAIDLFFRTLADTHHTHAIGIVLSGSGADGSVGLSRIKEQGGITLAQEPGDAEFESMPRSAIETGMVDIVLPVADIAQKLVELHRNMQTLLEQFRPVPAPEDGEHPAVEPGEMDYIQAQPQTKPNELALREILAALRTRTGHDFRHYKLATVLRRIERRMQVNALPDMPSYARYLQGNPEETPALLADMLIGVTNFFRDREAFEALERDIIPVLFEQKLATDDRALRVWAAACSTGEEAYSLAMLLTDQAAHSGVDIQTQLFATDIDDRALETARAGVYPEAIVTDVTPARLRQYFVKDQNQLRLQKELRERILFARHNILRDPPFSRLDLISCRNLMIYLDRDIQIEVLRMFHFALNPGGYLFLGSSETADVCSQLFTAVDKKNRIYRAKEVGSSLRRAPLGPVHGFTLSTPPRPPFSEPHRRHRKFSFADVHQRALEQYAPPSVIVNQEAEIVHMSDRAGNFLRYVGGEPSLNLTTLVHPQLRLELRTALYQAAHTGKSVEARRVRLERDGRSYYVNMVVRPFRDNEAGSDYMLVLFDEVEACMDSSTLEDPDTKDSVLTQLEAELQHTKERLQITMEHSETSTEELRASNEELQAINEELRSATEELETSKEELQSINEELTTVNYELKSKVDETSKINDDLQNLISSTDIATVFVDRKMRIKWFTPRARDIFNVIGNDAGRSLFDITHRLDYPLLAKDAAEAFEELHLVEREVRDREGQHWYLARFLPYRTLDDRIEGAVLTFIDISDRRRAEEELRAGEAHLKLLAQSTKGYAIITLDCDGLITTWNCGAELILGYRETEVLGQTVDIIYTEQDRQAGVPEAERQRALQHGQATDERWHARRDGSRCFLSGLLNPLVDGTGKVIGFAKIARDLTEERQRSSEQQNELESVQAANLQKDQFFAVLSHELKHPLNLIQLNTDLVARSQAVKNNPSLHKATQSIQNAVRSQSRIIDDLMDVSRIRTGKLKLHFATLRYQDVLRGIEAVFAPLAQSENISFESFKPDAPIYIQADPTRLDQIIWNLLNNAWKFSKGGERICMQLEREGDQARLDVIDTGEGISADFLPKVFDMFGQAEMQHAQRAKHGLGIGLALVKQLVEAHNGRIEAYSEGIGRGARFSVWLPVHLQTELELSDLANADDAGGLRGIRILLVDDSPDILETMCELLQSEGAEVTTADGGARAIELAEQTPFDVIVSDIGMPEIDGHKMMAIIRQQGANRDTPSIALTGYGTLRDVEKAMAAGFTLHLRKPIDLQALIDAVSQAVH</sequence>
<dbReference type="SMART" id="SM00388">
    <property type="entry name" value="HisKA"/>
    <property type="match status" value="1"/>
</dbReference>
<evidence type="ECO:0000259" key="11">
    <source>
        <dbReference type="PROSITE" id="PS50109"/>
    </source>
</evidence>
<evidence type="ECO:0000256" key="5">
    <source>
        <dbReference type="ARBA" id="ARBA00022679"/>
    </source>
</evidence>
<feature type="domain" description="Response regulatory" evidence="12">
    <location>
        <begin position="1309"/>
        <end position="1425"/>
    </location>
</feature>
<feature type="domain" description="CheR-type methyltransferase" evidence="16">
    <location>
        <begin position="275"/>
        <end position="528"/>
    </location>
</feature>
<dbReference type="InterPro" id="IPR036097">
    <property type="entry name" value="HisK_dim/P_sf"/>
</dbReference>
<dbReference type="Gene3D" id="3.40.50.2300">
    <property type="match status" value="1"/>
</dbReference>
<feature type="compositionally biased region" description="Polar residues" evidence="10">
    <location>
        <begin position="38"/>
        <end position="53"/>
    </location>
</feature>
<dbReference type="PROSITE" id="PS50122">
    <property type="entry name" value="CHEB"/>
    <property type="match status" value="1"/>
</dbReference>
<evidence type="ECO:0000256" key="6">
    <source>
        <dbReference type="ARBA" id="ARBA00022777"/>
    </source>
</evidence>
<dbReference type="PANTHER" id="PTHR24422:SF27">
    <property type="entry name" value="PROTEIN-GLUTAMATE O-METHYLTRANSFERASE"/>
    <property type="match status" value="1"/>
</dbReference>
<dbReference type="PROSITE" id="PS50123">
    <property type="entry name" value="CHER"/>
    <property type="match status" value="1"/>
</dbReference>
<dbReference type="Pfam" id="PF13596">
    <property type="entry name" value="PAS_10"/>
    <property type="match status" value="1"/>
</dbReference>
<dbReference type="SMART" id="SM00091">
    <property type="entry name" value="PAS"/>
    <property type="match status" value="3"/>
</dbReference>
<dbReference type="InterPro" id="IPR035965">
    <property type="entry name" value="PAS-like_dom_sf"/>
</dbReference>
<dbReference type="Pfam" id="PF00512">
    <property type="entry name" value="HisKA"/>
    <property type="match status" value="1"/>
</dbReference>
<dbReference type="GO" id="GO:0000155">
    <property type="term" value="F:phosphorelay sensor kinase activity"/>
    <property type="evidence" value="ECO:0007669"/>
    <property type="project" value="InterPro"/>
</dbReference>
<reference evidence="17 18" key="1">
    <citation type="journal article" date="2008" name="Proc. Natl. Acad. Sci. U.S.A.">
        <title>Nitrogen fixation island and rhizosphere competence traits in the genome of root-associated Pseudomonas stutzeri A1501.</title>
        <authorList>
            <person name="Yan Y."/>
            <person name="Yang J."/>
            <person name="Dou Y."/>
            <person name="Chen M."/>
            <person name="Ping S."/>
            <person name="Peng J."/>
            <person name="Lu W."/>
            <person name="Zhang W."/>
            <person name="Yao Z."/>
            <person name="Li H."/>
            <person name="Liu W."/>
            <person name="He S."/>
            <person name="Geng L."/>
            <person name="Zhang X."/>
            <person name="Yang F."/>
            <person name="Yu H."/>
            <person name="Zhan Y."/>
            <person name="Li D."/>
            <person name="Lin Z."/>
            <person name="Wang Y."/>
            <person name="Elmerich C."/>
            <person name="Lin M."/>
            <person name="Jin Q."/>
        </authorList>
    </citation>
    <scope>NUCLEOTIDE SEQUENCE [LARGE SCALE GENOMIC DNA]</scope>
    <source>
        <strain evidence="17 18">A1501</strain>
    </source>
</reference>
<dbReference type="InterPro" id="IPR036890">
    <property type="entry name" value="HATPase_C_sf"/>
</dbReference>
<dbReference type="Pfam" id="PF03705">
    <property type="entry name" value="CheR_N"/>
    <property type="match status" value="1"/>
</dbReference>
<dbReference type="Gene3D" id="3.40.50.180">
    <property type="entry name" value="Methylesterase CheB, C-terminal domain"/>
    <property type="match status" value="1"/>
</dbReference>
<dbReference type="InterPro" id="IPR001789">
    <property type="entry name" value="Sig_transdc_resp-reg_receiver"/>
</dbReference>
<feature type="modified residue" description="4-aspartylphosphate" evidence="8">
    <location>
        <position position="1358"/>
    </location>
</feature>
<dbReference type="EMBL" id="CP000304">
    <property type="protein sequence ID" value="ABP81188.1"/>
    <property type="molecule type" value="Genomic_DNA"/>
</dbReference>
<dbReference type="GO" id="GO:0006935">
    <property type="term" value="P:chemotaxis"/>
    <property type="evidence" value="ECO:0007669"/>
    <property type="project" value="UniProtKB-UniRule"/>
</dbReference>
<evidence type="ECO:0000256" key="8">
    <source>
        <dbReference type="PROSITE-ProRule" id="PRU00169"/>
    </source>
</evidence>
<dbReference type="Gene3D" id="1.10.287.130">
    <property type="match status" value="1"/>
</dbReference>
<keyword evidence="18" id="KW-1185">Reference proteome</keyword>
<dbReference type="NCBIfam" id="TIGR00229">
    <property type="entry name" value="sensory_box"/>
    <property type="match status" value="1"/>
</dbReference>
<keyword evidence="6" id="KW-0418">Kinase</keyword>
<dbReference type="InterPro" id="IPR050903">
    <property type="entry name" value="Bact_Chemotaxis_MeTrfase"/>
</dbReference>
<dbReference type="Gene3D" id="3.30.565.10">
    <property type="entry name" value="Histidine kinase-like ATPase, C-terminal domain"/>
    <property type="match status" value="1"/>
</dbReference>
<dbReference type="GO" id="GO:0008984">
    <property type="term" value="F:protein-glutamate methylesterase activity"/>
    <property type="evidence" value="ECO:0007669"/>
    <property type="project" value="InterPro"/>
</dbReference>
<dbReference type="eggNOG" id="COG2205">
    <property type="taxonomic scope" value="Bacteria"/>
</dbReference>
<keyword evidence="9" id="KW-0175">Coiled coil</keyword>
<dbReference type="Pfam" id="PF02518">
    <property type="entry name" value="HATPase_c"/>
    <property type="match status" value="1"/>
</dbReference>
<dbReference type="PANTHER" id="PTHR24422">
    <property type="entry name" value="CHEMOTAXIS PROTEIN METHYLTRANSFERASE"/>
    <property type="match status" value="1"/>
</dbReference>
<feature type="domain" description="PAC" evidence="14">
    <location>
        <begin position="996"/>
        <end position="1048"/>
    </location>
</feature>
<dbReference type="Pfam" id="PF00072">
    <property type="entry name" value="Response_reg"/>
    <property type="match status" value="1"/>
</dbReference>
<dbReference type="InterPro" id="IPR005467">
    <property type="entry name" value="His_kinase_dom"/>
</dbReference>
<feature type="domain" description="PAC" evidence="14">
    <location>
        <begin position="869"/>
        <end position="920"/>
    </location>
</feature>
<dbReference type="InterPro" id="IPR000014">
    <property type="entry name" value="PAS"/>
</dbReference>
<dbReference type="InterPro" id="IPR022642">
    <property type="entry name" value="CheR_C"/>
</dbReference>
<evidence type="ECO:0000259" key="16">
    <source>
        <dbReference type="PROSITE" id="PS50123"/>
    </source>
</evidence>
<feature type="active site" evidence="7">
    <location>
        <position position="187"/>
    </location>
</feature>
<feature type="active site" evidence="7">
    <location>
        <position position="68"/>
    </location>
</feature>
<dbReference type="InterPro" id="IPR035909">
    <property type="entry name" value="CheB_C"/>
</dbReference>
<dbReference type="PRINTS" id="PR00996">
    <property type="entry name" value="CHERMTFRASE"/>
</dbReference>
<protein>
    <recommendedName>
        <fullName evidence="2">histidine kinase</fullName>
        <ecNumber evidence="2">2.7.13.3</ecNumber>
    </recommendedName>
</protein>
<dbReference type="CDD" id="cd00130">
    <property type="entry name" value="PAS"/>
    <property type="match status" value="3"/>
</dbReference>
<dbReference type="Pfam" id="PF01739">
    <property type="entry name" value="CheR"/>
    <property type="match status" value="1"/>
</dbReference>
<dbReference type="EC" id="2.7.13.3" evidence="2"/>
<dbReference type="PROSITE" id="PS50113">
    <property type="entry name" value="PAC"/>
    <property type="match status" value="2"/>
</dbReference>
<evidence type="ECO:0000256" key="7">
    <source>
        <dbReference type="PROSITE-ProRule" id="PRU00050"/>
    </source>
</evidence>
<dbReference type="eggNOG" id="COG2201">
    <property type="taxonomic scope" value="Bacteria"/>
</dbReference>
<dbReference type="FunFam" id="3.30.565.10:FF:000006">
    <property type="entry name" value="Sensor histidine kinase WalK"/>
    <property type="match status" value="1"/>
</dbReference>
<feature type="domain" description="PAS" evidence="13">
    <location>
        <begin position="921"/>
        <end position="994"/>
    </location>
</feature>
<dbReference type="InterPro" id="IPR000700">
    <property type="entry name" value="PAS-assoc_C"/>
</dbReference>
<dbReference type="SUPFAM" id="SSF52172">
    <property type="entry name" value="CheY-like"/>
    <property type="match status" value="1"/>
</dbReference>
<dbReference type="InterPro" id="IPR029063">
    <property type="entry name" value="SAM-dependent_MTases_sf"/>
</dbReference>
<evidence type="ECO:0000256" key="9">
    <source>
        <dbReference type="SAM" id="Coils"/>
    </source>
</evidence>
<dbReference type="PROSITE" id="PS50110">
    <property type="entry name" value="RESPONSE_REGULATORY"/>
    <property type="match status" value="1"/>
</dbReference>
<dbReference type="PROSITE" id="PS50109">
    <property type="entry name" value="HIS_KIN"/>
    <property type="match status" value="1"/>
</dbReference>
<dbReference type="InterPro" id="IPR000780">
    <property type="entry name" value="CheR_MeTrfase"/>
</dbReference>
<evidence type="ECO:0000256" key="4">
    <source>
        <dbReference type="ARBA" id="ARBA00022553"/>
    </source>
</evidence>
<dbReference type="SUPFAM" id="SSF53335">
    <property type="entry name" value="S-adenosyl-L-methionine-dependent methyltransferases"/>
    <property type="match status" value="1"/>
</dbReference>
<keyword evidence="3 7" id="KW-0145">Chemotaxis</keyword>
<dbReference type="Proteomes" id="UP000000233">
    <property type="component" value="Chromosome"/>
</dbReference>
<dbReference type="GO" id="GO:0006355">
    <property type="term" value="P:regulation of DNA-templated transcription"/>
    <property type="evidence" value="ECO:0007669"/>
    <property type="project" value="InterPro"/>
</dbReference>
<dbReference type="SUPFAM" id="SSF55874">
    <property type="entry name" value="ATPase domain of HSP90 chaperone/DNA topoisomerase II/histidine kinase"/>
    <property type="match status" value="1"/>
</dbReference>
<evidence type="ECO:0000259" key="14">
    <source>
        <dbReference type="PROSITE" id="PS50113"/>
    </source>
</evidence>
<feature type="region of interest" description="Disordered" evidence="10">
    <location>
        <begin position="27"/>
        <end position="53"/>
    </location>
</feature>
<dbReference type="SUPFAM" id="SSF55785">
    <property type="entry name" value="PYP-like sensor domain (PAS domain)"/>
    <property type="match status" value="3"/>
</dbReference>
<keyword evidence="5" id="KW-0808">Transferase</keyword>
<feature type="domain" description="Histidine kinase" evidence="11">
    <location>
        <begin position="1066"/>
        <end position="1287"/>
    </location>
</feature>
<evidence type="ECO:0000256" key="2">
    <source>
        <dbReference type="ARBA" id="ARBA00012438"/>
    </source>
</evidence>
<dbReference type="Gene3D" id="3.30.450.20">
    <property type="entry name" value="PAS domain"/>
    <property type="match status" value="2"/>
</dbReference>
<dbReference type="InterPro" id="IPR011006">
    <property type="entry name" value="CheY-like_superfamily"/>
</dbReference>
<dbReference type="PROSITE" id="PS50112">
    <property type="entry name" value="PAS"/>
    <property type="match status" value="1"/>
</dbReference>
<dbReference type="InterPro" id="IPR003594">
    <property type="entry name" value="HATPase_dom"/>
</dbReference>
<proteinExistence type="predicted"/>
<evidence type="ECO:0000313" key="18">
    <source>
        <dbReference type="Proteomes" id="UP000000233"/>
    </source>
</evidence>
<dbReference type="Pfam" id="PF08448">
    <property type="entry name" value="PAS_4"/>
    <property type="match status" value="1"/>
</dbReference>
<feature type="coiled-coil region" evidence="9">
    <location>
        <begin position="719"/>
        <end position="788"/>
    </location>
</feature>